<evidence type="ECO:0000256" key="11">
    <source>
        <dbReference type="PROSITE-ProRule" id="PRU10055"/>
    </source>
</evidence>
<feature type="binding site" evidence="10">
    <location>
        <position position="363"/>
    </location>
    <ligand>
        <name>substrate</name>
    </ligand>
</feature>
<keyword evidence="8" id="KW-0624">Polysaccharide degradation</keyword>
<dbReference type="InterPro" id="IPR018120">
    <property type="entry name" value="Glyco_hydro_1_AS"/>
</dbReference>
<gene>
    <name evidence="13" type="ORF">CKO25_03925</name>
</gene>
<feature type="binding site" evidence="10">
    <location>
        <position position="192"/>
    </location>
    <ligand>
        <name>substrate</name>
    </ligand>
</feature>
<feature type="binding site" evidence="10">
    <location>
        <position position="236"/>
    </location>
    <ligand>
        <name>substrate</name>
    </ligand>
</feature>
<evidence type="ECO:0000256" key="3">
    <source>
        <dbReference type="ARBA" id="ARBA00012744"/>
    </source>
</evidence>
<dbReference type="PANTHER" id="PTHR10353:SF36">
    <property type="entry name" value="LP05116P"/>
    <property type="match status" value="1"/>
</dbReference>
<dbReference type="NCBIfam" id="TIGR03356">
    <property type="entry name" value="BGL"/>
    <property type="match status" value="1"/>
</dbReference>
<accession>A0A9X1B8C5</accession>
<dbReference type="EMBL" id="NRSD01000002">
    <property type="protein sequence ID" value="MBK1643821.1"/>
    <property type="molecule type" value="Genomic_DNA"/>
</dbReference>
<comment type="similarity">
    <text evidence="2 12">Belongs to the glycosyl hydrolase 1 family.</text>
</comment>
<protein>
    <recommendedName>
        <fullName evidence="3 12">Beta-glucosidase</fullName>
        <ecNumber evidence="3 12">3.2.1.21</ecNumber>
    </recommendedName>
</protein>
<dbReference type="AlphaFoldDB" id="A0A9X1B8C5"/>
<keyword evidence="7 12" id="KW-0326">Glycosidase</keyword>
<feature type="binding site" evidence="10">
    <location>
        <position position="91"/>
    </location>
    <ligand>
        <name>substrate</name>
    </ligand>
</feature>
<proteinExistence type="inferred from homology"/>
<evidence type="ECO:0000313" key="13">
    <source>
        <dbReference type="EMBL" id="MBK1643821.1"/>
    </source>
</evidence>
<evidence type="ECO:0000256" key="12">
    <source>
        <dbReference type="RuleBase" id="RU361175"/>
    </source>
</evidence>
<feature type="binding site" evidence="10">
    <location>
        <begin position="476"/>
        <end position="477"/>
    </location>
    <ligand>
        <name>substrate</name>
    </ligand>
</feature>
<dbReference type="InterPro" id="IPR017853">
    <property type="entry name" value="GH"/>
</dbReference>
<feature type="active site" description="Nucleophile" evidence="9 11">
    <location>
        <position position="422"/>
    </location>
</feature>
<keyword evidence="4 12" id="KW-0378">Hydrolase</keyword>
<reference evidence="13 14" key="1">
    <citation type="journal article" date="2020" name="Microorganisms">
        <title>Osmotic Adaptation and Compatible Solute Biosynthesis of Phototrophic Bacteria as Revealed from Genome Analyses.</title>
        <authorList>
            <person name="Imhoff J.F."/>
            <person name="Rahn T."/>
            <person name="Kunzel S."/>
            <person name="Keller A."/>
            <person name="Neulinger S.C."/>
        </authorList>
    </citation>
    <scope>NUCLEOTIDE SEQUENCE [LARGE SCALE GENOMIC DNA]</scope>
    <source>
        <strain evidence="13 14">DSM 21303</strain>
    </source>
</reference>
<dbReference type="GO" id="GO:0005829">
    <property type="term" value="C:cytosol"/>
    <property type="evidence" value="ECO:0007669"/>
    <property type="project" value="TreeGrafter"/>
</dbReference>
<dbReference type="PROSITE" id="PS00572">
    <property type="entry name" value="GLYCOSYL_HYDROL_F1_1"/>
    <property type="match status" value="1"/>
</dbReference>
<evidence type="ECO:0000256" key="4">
    <source>
        <dbReference type="ARBA" id="ARBA00022801"/>
    </source>
</evidence>
<evidence type="ECO:0000313" key="14">
    <source>
        <dbReference type="Proteomes" id="UP001138802"/>
    </source>
</evidence>
<dbReference type="InterPro" id="IPR001360">
    <property type="entry name" value="Glyco_hydro_1"/>
</dbReference>
<feature type="active site" description="Proton donor" evidence="9">
    <location>
        <position position="237"/>
    </location>
</feature>
<dbReference type="EC" id="3.2.1.21" evidence="3 12"/>
<sequence>MGWLAPLRRPPRCSSSEWYHEHQVRCLSAAPWGIWVRGRPTWPPLVWKGLGGWTECGVLDCRTCFDEALAKVKRIQFPAGFQWGAATAAFQIEGAADADGKSASIWDRFVAQPGRIRDGSHAKVACDHYRRYREDLDLMAALGMGAYRFSVSWPRVIRAPTRRENPAGLDFYDRLVDGLLERGITPFLTLYHWDLPWFEQEQGGWGSRETVWRFADYAEVVARRLGDRVQHWVTVNEPLTVVTAGYLSGDHAPGRRNLMLALRVVHHLLLAHGAALQRVRDRVPAAQIGPALNLFPVVARTRADLRLAERIDRLVNRLFVDPILTGRYPAFLQRILSLFGWTLRPGDLELIAQPIDFIGVNHYARIIIERGVLPWLSVRLARSPDPHASHTDMDWEIFPRGLLDTLTWLRERYGNPPVFVTENGAAFHDRVEADGRVRDASRREFLEAYLFMLNRAIAGGSDVRGYFVWSLLDNFEWALGLSKRFGLIHVDYESQKRTLKASADWYASVCRTGGFALSESVYLALLASALNEPEPSEAHA</sequence>
<evidence type="ECO:0000256" key="1">
    <source>
        <dbReference type="ARBA" id="ARBA00000448"/>
    </source>
</evidence>
<evidence type="ECO:0000256" key="9">
    <source>
        <dbReference type="PIRSR" id="PIRSR617736-1"/>
    </source>
</evidence>
<dbReference type="SUPFAM" id="SSF51445">
    <property type="entry name" value="(Trans)glycosidases"/>
    <property type="match status" value="1"/>
</dbReference>
<evidence type="ECO:0000256" key="6">
    <source>
        <dbReference type="ARBA" id="ARBA00023277"/>
    </source>
</evidence>
<dbReference type="Proteomes" id="UP001138802">
    <property type="component" value="Unassembled WGS sequence"/>
</dbReference>
<dbReference type="PROSITE" id="PS00653">
    <property type="entry name" value="GLYCOSYL_HYDROL_F1_2"/>
    <property type="match status" value="1"/>
</dbReference>
<evidence type="ECO:0000256" key="10">
    <source>
        <dbReference type="PIRSR" id="PIRSR617736-2"/>
    </source>
</evidence>
<evidence type="ECO:0000256" key="5">
    <source>
        <dbReference type="ARBA" id="ARBA00023001"/>
    </source>
</evidence>
<organism evidence="13 14">
    <name type="scientific">Thiocapsa imhoffii</name>
    <dbReference type="NCBI Taxonomy" id="382777"/>
    <lineage>
        <taxon>Bacteria</taxon>
        <taxon>Pseudomonadati</taxon>
        <taxon>Pseudomonadota</taxon>
        <taxon>Gammaproteobacteria</taxon>
        <taxon>Chromatiales</taxon>
        <taxon>Chromatiaceae</taxon>
        <taxon>Thiocapsa</taxon>
    </lineage>
</organism>
<keyword evidence="5" id="KW-0136">Cellulose degradation</keyword>
<comment type="caution">
    <text evidence="13">The sequence shown here is derived from an EMBL/GenBank/DDBJ whole genome shotgun (WGS) entry which is preliminary data.</text>
</comment>
<name>A0A9X1B8C5_9GAMM</name>
<keyword evidence="14" id="KW-1185">Reference proteome</keyword>
<feature type="binding site" evidence="10">
    <location>
        <position position="469"/>
    </location>
    <ligand>
        <name>substrate</name>
    </ligand>
</feature>
<dbReference type="Pfam" id="PF00232">
    <property type="entry name" value="Glyco_hydro_1"/>
    <property type="match status" value="1"/>
</dbReference>
<evidence type="ECO:0000256" key="7">
    <source>
        <dbReference type="ARBA" id="ARBA00023295"/>
    </source>
</evidence>
<dbReference type="PRINTS" id="PR00131">
    <property type="entry name" value="GLHYDRLASE1"/>
</dbReference>
<evidence type="ECO:0000256" key="8">
    <source>
        <dbReference type="ARBA" id="ARBA00023326"/>
    </source>
</evidence>
<dbReference type="PANTHER" id="PTHR10353">
    <property type="entry name" value="GLYCOSYL HYDROLASE"/>
    <property type="match status" value="1"/>
</dbReference>
<dbReference type="FunFam" id="3.20.20.80:FF:000004">
    <property type="entry name" value="Beta-glucosidase 6-phospho-beta-glucosidase"/>
    <property type="match status" value="1"/>
</dbReference>
<keyword evidence="6" id="KW-0119">Carbohydrate metabolism</keyword>
<dbReference type="InterPro" id="IPR017736">
    <property type="entry name" value="Glyco_hydro_1_beta-glucosidase"/>
</dbReference>
<dbReference type="InterPro" id="IPR033132">
    <property type="entry name" value="GH_1_N_CS"/>
</dbReference>
<dbReference type="GO" id="GO:0030245">
    <property type="term" value="P:cellulose catabolic process"/>
    <property type="evidence" value="ECO:0007669"/>
    <property type="project" value="UniProtKB-KW"/>
</dbReference>
<comment type="catalytic activity">
    <reaction evidence="1 12">
        <text>Hydrolysis of terminal, non-reducing beta-D-glucosyl residues with release of beta-D-glucose.</text>
        <dbReference type="EC" id="3.2.1.21"/>
    </reaction>
</comment>
<evidence type="ECO:0000256" key="2">
    <source>
        <dbReference type="ARBA" id="ARBA00010838"/>
    </source>
</evidence>
<dbReference type="GO" id="GO:0008422">
    <property type="term" value="F:beta-glucosidase activity"/>
    <property type="evidence" value="ECO:0007669"/>
    <property type="project" value="UniProtKB-EC"/>
</dbReference>
<dbReference type="Gene3D" id="3.20.20.80">
    <property type="entry name" value="Glycosidases"/>
    <property type="match status" value="1"/>
</dbReference>